<evidence type="ECO:0000313" key="4">
    <source>
        <dbReference type="Proteomes" id="UP000203846"/>
    </source>
</evidence>
<protein>
    <submittedName>
        <fullName evidence="3">IAP-3</fullName>
    </submittedName>
</protein>
<dbReference type="PROSITE" id="PS50089">
    <property type="entry name" value="ZF_RING_2"/>
    <property type="match status" value="1"/>
</dbReference>
<keyword evidence="1" id="KW-0862">Zinc</keyword>
<dbReference type="InterPro" id="IPR050784">
    <property type="entry name" value="IAP"/>
</dbReference>
<dbReference type="GO" id="GO:0008270">
    <property type="term" value="F:zinc ion binding"/>
    <property type="evidence" value="ECO:0007669"/>
    <property type="project" value="UniProtKB-KW"/>
</dbReference>
<keyword evidence="4" id="KW-1185">Reference proteome</keyword>
<dbReference type="GeneID" id="7804654"/>
<dbReference type="CDD" id="cd00022">
    <property type="entry name" value="BIR"/>
    <property type="match status" value="1"/>
</dbReference>
<dbReference type="PROSITE" id="PS50143">
    <property type="entry name" value="BIR_REPEAT_2"/>
    <property type="match status" value="1"/>
</dbReference>
<dbReference type="InterPro" id="IPR001841">
    <property type="entry name" value="Znf_RING"/>
</dbReference>
<dbReference type="Pfam" id="PF00653">
    <property type="entry name" value="BIR"/>
    <property type="match status" value="1"/>
</dbReference>
<dbReference type="Pfam" id="PF13920">
    <property type="entry name" value="zf-C3HC4_3"/>
    <property type="match status" value="1"/>
</dbReference>
<sequence>MKGLTVLDLKKSSELRLNTFWNWPTSFHLSAEEMAKAGFKYLGHGCVVECVFCGLTVRDWPLGSDAMSEHKRYSSDCRFVLKAITRAQEPSERHSQIILENVIDNAIDEKIGELRCAVCLDAERQIMFEPCRHVVCCDACSRLIIECVVCRALVFNKILVYLN</sequence>
<dbReference type="OrthoDB" id="23813at10239"/>
<keyword evidence="1" id="KW-0479">Metal-binding</keyword>
<dbReference type="EMBL" id="FJ227128">
    <property type="protein sequence ID" value="ACO53549.1"/>
    <property type="molecule type" value="Genomic_DNA"/>
</dbReference>
<evidence type="ECO:0000259" key="2">
    <source>
        <dbReference type="PROSITE" id="PS50089"/>
    </source>
</evidence>
<dbReference type="Gene3D" id="1.10.1170.10">
    <property type="entry name" value="Inhibitor Of Apoptosis Protein (2mihbC-IAP-1), Chain A"/>
    <property type="match status" value="1"/>
</dbReference>
<name>C3TX07_9ABAC</name>
<dbReference type="PANTHER" id="PTHR10044:SF139">
    <property type="entry name" value="DEATH-ASSOCIATED INHIBITOR OF APOPTOSIS 2"/>
    <property type="match status" value="1"/>
</dbReference>
<accession>C3TX07</accession>
<dbReference type="KEGG" id="vg:7804654"/>
<dbReference type="SUPFAM" id="SSF57924">
    <property type="entry name" value="Inhibitor of apoptosis (IAP) repeat"/>
    <property type="match status" value="1"/>
</dbReference>
<dbReference type="Proteomes" id="UP000203846">
    <property type="component" value="Segment"/>
</dbReference>
<keyword evidence="1" id="KW-0863">Zinc-finger</keyword>
<evidence type="ECO:0000313" key="3">
    <source>
        <dbReference type="EMBL" id="ACO53549.1"/>
    </source>
</evidence>
<dbReference type="InterPro" id="IPR013083">
    <property type="entry name" value="Znf_RING/FYVE/PHD"/>
</dbReference>
<dbReference type="InterPro" id="IPR001370">
    <property type="entry name" value="BIR_rpt"/>
</dbReference>
<organism evidence="3 4">
    <name type="scientific">Euproctis pseudoconspersa nucleopolyhedrovirus</name>
    <dbReference type="NCBI Taxonomy" id="307467"/>
    <lineage>
        <taxon>Viruses</taxon>
        <taxon>Viruses incertae sedis</taxon>
        <taxon>Naldaviricetes</taxon>
        <taxon>Lefavirales</taxon>
        <taxon>Baculoviridae</taxon>
        <taxon>Alphabaculovirus</taxon>
        <taxon>Alphabaculovirus eupseudoconspersae</taxon>
    </lineage>
</organism>
<dbReference type="PANTHER" id="PTHR10044">
    <property type="entry name" value="INHIBITOR OF APOPTOSIS"/>
    <property type="match status" value="1"/>
</dbReference>
<dbReference type="Gene3D" id="3.30.40.10">
    <property type="entry name" value="Zinc/RING finger domain, C3HC4 (zinc finger)"/>
    <property type="match status" value="1"/>
</dbReference>
<feature type="domain" description="RING-type" evidence="2">
    <location>
        <begin position="116"/>
        <end position="151"/>
    </location>
</feature>
<dbReference type="RefSeq" id="YP_002854709.1">
    <property type="nucleotide sequence ID" value="NC_012639.1"/>
</dbReference>
<proteinExistence type="predicted"/>
<evidence type="ECO:0000256" key="1">
    <source>
        <dbReference type="PROSITE-ProRule" id="PRU00175"/>
    </source>
</evidence>
<reference evidence="3 4" key="1">
    <citation type="journal article" date="2009" name="Virus Genes">
        <title>Morphology and genome of Euproctis pseudoconspersa nucleopolyhedrovirus.</title>
        <authorList>
            <person name="Tang X.D."/>
            <person name="Xiao Q."/>
            <person name="Ma X.C."/>
            <person name="Zhu Z.R."/>
            <person name="Zhang C.X."/>
        </authorList>
    </citation>
    <scope>NUCLEOTIDE SEQUENCE [LARGE SCALE GENOMIC DNA]</scope>
    <source>
        <strain evidence="3 4">Hangzhou</strain>
    </source>
</reference>
<dbReference type="SMART" id="SM00238">
    <property type="entry name" value="BIR"/>
    <property type="match status" value="1"/>
</dbReference>